<evidence type="ECO:0000313" key="1">
    <source>
        <dbReference type="EMBL" id="OIQ66564.1"/>
    </source>
</evidence>
<reference evidence="1" key="1">
    <citation type="submission" date="2016-10" db="EMBL/GenBank/DDBJ databases">
        <title>Sequence of Gallionella enrichment culture.</title>
        <authorList>
            <person name="Poehlein A."/>
            <person name="Muehling M."/>
            <person name="Daniel R."/>
        </authorList>
    </citation>
    <scope>NUCLEOTIDE SEQUENCE</scope>
</reference>
<sequence length="292" mass="31806">MDGQTVKIFGFWIFWQVGLGHHGHAETQFGGLFEPFLAARCRSHFTGQADFAKRKKAFGQRLAAQRRSNGQQDCQIGSGLRDAYAPHGVDKHILIDAGDTGMAMQHRQQHGQTILVQPDTQAPWTGAGAVDQCLDFDQHRARAFKRDHDATAGHRLGVLAQENGARVADPFEAAFGHGKDTDFIDRAKAVLDGAHQPVAAVRVAFKVQHRVDHMLKHARARQCPFLGNVTDQHNARCPATGEAVCAGAGLGKARQVGRALAHLRHRAGGRGELLGVDGLNRIDHRHIGLHGL</sequence>
<accession>A0A1J5PG86</accession>
<name>A0A1J5PG86_9ZZZZ</name>
<dbReference type="AlphaFoldDB" id="A0A1J5PG86"/>
<dbReference type="EMBL" id="MLJW01006510">
    <property type="protein sequence ID" value="OIQ66564.1"/>
    <property type="molecule type" value="Genomic_DNA"/>
</dbReference>
<protein>
    <submittedName>
        <fullName evidence="1">Uncharacterized protein</fullName>
    </submittedName>
</protein>
<proteinExistence type="predicted"/>
<gene>
    <name evidence="1" type="ORF">GALL_518640</name>
</gene>
<organism evidence="1">
    <name type="scientific">mine drainage metagenome</name>
    <dbReference type="NCBI Taxonomy" id="410659"/>
    <lineage>
        <taxon>unclassified sequences</taxon>
        <taxon>metagenomes</taxon>
        <taxon>ecological metagenomes</taxon>
    </lineage>
</organism>
<comment type="caution">
    <text evidence="1">The sequence shown here is derived from an EMBL/GenBank/DDBJ whole genome shotgun (WGS) entry which is preliminary data.</text>
</comment>